<feature type="compositionally biased region" description="Polar residues" evidence="1">
    <location>
        <begin position="210"/>
        <end position="223"/>
    </location>
</feature>
<feature type="region of interest" description="Disordered" evidence="1">
    <location>
        <begin position="183"/>
        <end position="295"/>
    </location>
</feature>
<feature type="domain" description="WW" evidence="2">
    <location>
        <begin position="154"/>
        <end position="188"/>
    </location>
</feature>
<gene>
    <name evidence="3" type="ORF">Taro_036786</name>
</gene>
<dbReference type="OrthoDB" id="196131at2759"/>
<evidence type="ECO:0000313" key="3">
    <source>
        <dbReference type="EMBL" id="MQM03990.1"/>
    </source>
</evidence>
<dbReference type="AlphaFoldDB" id="A0A843WMP1"/>
<evidence type="ECO:0000313" key="4">
    <source>
        <dbReference type="Proteomes" id="UP000652761"/>
    </source>
</evidence>
<accession>A0A843WMP1</accession>
<protein>
    <recommendedName>
        <fullName evidence="2">WW domain-containing protein</fullName>
    </recommendedName>
</protein>
<comment type="caution">
    <text evidence="3">The sequence shown here is derived from an EMBL/GenBank/DDBJ whole genome shotgun (WGS) entry which is preliminary data.</text>
</comment>
<name>A0A843WMP1_COLES</name>
<dbReference type="SMART" id="SM00456">
    <property type="entry name" value="WW"/>
    <property type="match status" value="1"/>
</dbReference>
<dbReference type="SUPFAM" id="SSF51045">
    <property type="entry name" value="WW domain"/>
    <property type="match status" value="1"/>
</dbReference>
<dbReference type="InterPro" id="IPR001202">
    <property type="entry name" value="WW_dom"/>
</dbReference>
<evidence type="ECO:0000259" key="2">
    <source>
        <dbReference type="PROSITE" id="PS50020"/>
    </source>
</evidence>
<keyword evidence="4" id="KW-1185">Reference proteome</keyword>
<organism evidence="3 4">
    <name type="scientific">Colocasia esculenta</name>
    <name type="common">Wild taro</name>
    <name type="synonym">Arum esculentum</name>
    <dbReference type="NCBI Taxonomy" id="4460"/>
    <lineage>
        <taxon>Eukaryota</taxon>
        <taxon>Viridiplantae</taxon>
        <taxon>Streptophyta</taxon>
        <taxon>Embryophyta</taxon>
        <taxon>Tracheophyta</taxon>
        <taxon>Spermatophyta</taxon>
        <taxon>Magnoliopsida</taxon>
        <taxon>Liliopsida</taxon>
        <taxon>Araceae</taxon>
        <taxon>Aroideae</taxon>
        <taxon>Colocasieae</taxon>
        <taxon>Colocasia</taxon>
    </lineage>
</organism>
<dbReference type="PROSITE" id="PS50020">
    <property type="entry name" value="WW_DOMAIN_2"/>
    <property type="match status" value="1"/>
</dbReference>
<proteinExistence type="predicted"/>
<feature type="compositionally biased region" description="Pro residues" evidence="1">
    <location>
        <begin position="193"/>
        <end position="202"/>
    </location>
</feature>
<dbReference type="EMBL" id="NMUH01003134">
    <property type="protein sequence ID" value="MQM03990.1"/>
    <property type="molecule type" value="Genomic_DNA"/>
</dbReference>
<feature type="compositionally biased region" description="Low complexity" evidence="1">
    <location>
        <begin position="239"/>
        <end position="252"/>
    </location>
</feature>
<sequence>MLGYGGAAPPYPNLHVSEELRQQKPFLFCGGANAKAILTGGVPHRTRHPPGCGQSPDQTTRPIATTPINIHPEPAHAPGLPFFPLSRVSPRPIWRAKPARNLLRGRGRGEREDPQRPCWSCEGSCLAPTPARNSYLDFCLIMASSSVRYAPEDPTLPKPWKGLIDGTTGYLYFWNPETNVTQYERPLPNLPENLPPPPPNPPKTALMATGSLQGKQSSASSGHGQHRDTKEEDGRYGVSRSHQQQTTKSSQSYANGSVGVGQGASNAYTHGHGAHTSKLSARGHGSSDSGAGLSAESYRRQHEITVTGDDIPAPLTTFESTGFPSEILKEVRYLLRGGANVVRCAALCHRCWVAYT</sequence>
<dbReference type="Proteomes" id="UP000652761">
    <property type="component" value="Unassembled WGS sequence"/>
</dbReference>
<dbReference type="PROSITE" id="PS01159">
    <property type="entry name" value="WW_DOMAIN_1"/>
    <property type="match status" value="1"/>
</dbReference>
<reference evidence="3" key="1">
    <citation type="submission" date="2017-07" db="EMBL/GenBank/DDBJ databases">
        <title>Taro Niue Genome Assembly and Annotation.</title>
        <authorList>
            <person name="Atibalentja N."/>
            <person name="Keating K."/>
            <person name="Fields C.J."/>
        </authorList>
    </citation>
    <scope>NUCLEOTIDE SEQUENCE</scope>
    <source>
        <strain evidence="3">Niue_2</strain>
        <tissue evidence="3">Leaf</tissue>
    </source>
</reference>
<dbReference type="Pfam" id="PF00397">
    <property type="entry name" value="WW"/>
    <property type="match status" value="1"/>
</dbReference>
<evidence type="ECO:0000256" key="1">
    <source>
        <dbReference type="SAM" id="MobiDB-lite"/>
    </source>
</evidence>
<feature type="compositionally biased region" description="Basic and acidic residues" evidence="1">
    <location>
        <begin position="225"/>
        <end position="235"/>
    </location>
</feature>
<dbReference type="InterPro" id="IPR036020">
    <property type="entry name" value="WW_dom_sf"/>
</dbReference>